<proteinExistence type="predicted"/>
<feature type="transmembrane region" description="Helical" evidence="2">
    <location>
        <begin position="24"/>
        <end position="42"/>
    </location>
</feature>
<organism evidence="3 4">
    <name type="scientific">Actinoplanes lobatus</name>
    <dbReference type="NCBI Taxonomy" id="113568"/>
    <lineage>
        <taxon>Bacteria</taxon>
        <taxon>Bacillati</taxon>
        <taxon>Actinomycetota</taxon>
        <taxon>Actinomycetes</taxon>
        <taxon>Micromonosporales</taxon>
        <taxon>Micromonosporaceae</taxon>
        <taxon>Actinoplanes</taxon>
    </lineage>
</organism>
<reference evidence="3 4" key="1">
    <citation type="submission" date="2020-08" db="EMBL/GenBank/DDBJ databases">
        <title>Sequencing the genomes of 1000 actinobacteria strains.</title>
        <authorList>
            <person name="Klenk H.-P."/>
        </authorList>
    </citation>
    <scope>NUCLEOTIDE SEQUENCE [LARGE SCALE GENOMIC DNA]</scope>
    <source>
        <strain evidence="3 4">DSM 43150</strain>
    </source>
</reference>
<dbReference type="AlphaFoldDB" id="A0A7W7HN35"/>
<keyword evidence="2" id="KW-0812">Transmembrane</keyword>
<dbReference type="Proteomes" id="UP000590511">
    <property type="component" value="Unassembled WGS sequence"/>
</dbReference>
<keyword evidence="2" id="KW-0472">Membrane</keyword>
<protein>
    <submittedName>
        <fullName evidence="3">Uncharacterized protein</fullName>
    </submittedName>
</protein>
<dbReference type="RefSeq" id="WP_203832445.1">
    <property type="nucleotide sequence ID" value="NZ_BOMP01000016.1"/>
</dbReference>
<feature type="region of interest" description="Disordered" evidence="1">
    <location>
        <begin position="56"/>
        <end position="85"/>
    </location>
</feature>
<evidence type="ECO:0000256" key="1">
    <source>
        <dbReference type="SAM" id="MobiDB-lite"/>
    </source>
</evidence>
<evidence type="ECO:0000313" key="4">
    <source>
        <dbReference type="Proteomes" id="UP000590511"/>
    </source>
</evidence>
<keyword evidence="2" id="KW-1133">Transmembrane helix</keyword>
<accession>A0A7W7HN35</accession>
<gene>
    <name evidence="3" type="ORF">BJ964_007725</name>
</gene>
<dbReference type="EMBL" id="JACHNC010000001">
    <property type="protein sequence ID" value="MBB4753564.1"/>
    <property type="molecule type" value="Genomic_DNA"/>
</dbReference>
<name>A0A7W7HN35_9ACTN</name>
<sequence>MIVVNSAAGLLAHAGDAAVDHRIAAAFTAAAVIGSLIAARLAPRMPVARLRLADPRGGRLRRRPHDRWRPGLSGPAGAARVPATS</sequence>
<evidence type="ECO:0000313" key="3">
    <source>
        <dbReference type="EMBL" id="MBB4753564.1"/>
    </source>
</evidence>
<evidence type="ECO:0000256" key="2">
    <source>
        <dbReference type="SAM" id="Phobius"/>
    </source>
</evidence>
<comment type="caution">
    <text evidence="3">The sequence shown here is derived from an EMBL/GenBank/DDBJ whole genome shotgun (WGS) entry which is preliminary data.</text>
</comment>